<evidence type="ECO:0000313" key="2">
    <source>
        <dbReference type="EMBL" id="PIR02745.1"/>
    </source>
</evidence>
<gene>
    <name evidence="2" type="ORF">COV62_00635</name>
</gene>
<organism evidence="2 3">
    <name type="scientific">Candidatus Nealsonbacteria bacterium CG11_big_fil_rev_8_21_14_0_20_35_11</name>
    <dbReference type="NCBI Taxonomy" id="1974713"/>
    <lineage>
        <taxon>Bacteria</taxon>
        <taxon>Candidatus Nealsoniibacteriota</taxon>
    </lineage>
</organism>
<dbReference type="Pfam" id="PF06695">
    <property type="entry name" value="Sm_multidrug_ex"/>
    <property type="match status" value="1"/>
</dbReference>
<keyword evidence="1" id="KW-0812">Transmembrane</keyword>
<accession>A0A2H0N3R2</accession>
<keyword evidence="1" id="KW-0472">Membrane</keyword>
<feature type="transmembrane region" description="Helical" evidence="1">
    <location>
        <begin position="35"/>
        <end position="55"/>
    </location>
</feature>
<keyword evidence="1" id="KW-1133">Transmembrane helix</keyword>
<reference evidence="2 3" key="1">
    <citation type="submission" date="2017-09" db="EMBL/GenBank/DDBJ databases">
        <title>Depth-based differentiation of microbial function through sediment-hosted aquifers and enrichment of novel symbionts in the deep terrestrial subsurface.</title>
        <authorList>
            <person name="Probst A.J."/>
            <person name="Ladd B."/>
            <person name="Jarett J.K."/>
            <person name="Geller-Mcgrath D.E."/>
            <person name="Sieber C.M."/>
            <person name="Emerson J.B."/>
            <person name="Anantharaman K."/>
            <person name="Thomas B.C."/>
            <person name="Malmstrom R."/>
            <person name="Stieglmeier M."/>
            <person name="Klingl A."/>
            <person name="Woyke T."/>
            <person name="Ryan C.M."/>
            <person name="Banfield J.F."/>
        </authorList>
    </citation>
    <scope>NUCLEOTIDE SEQUENCE [LARGE SCALE GENOMIC DNA]</scope>
    <source>
        <strain evidence="2">CG11_big_fil_rev_8_21_14_0_20_35_11</strain>
    </source>
</reference>
<comment type="caution">
    <text evidence="2">The sequence shown here is derived from an EMBL/GenBank/DDBJ whole genome shotgun (WGS) entry which is preliminary data.</text>
</comment>
<dbReference type="PANTHER" id="PTHR36007">
    <property type="entry name" value="TRANSPORT PROTEIN-RELATED"/>
    <property type="match status" value="1"/>
</dbReference>
<dbReference type="PANTHER" id="PTHR36007:SF2">
    <property type="entry name" value="TRANSPORT PROTEIN-RELATED"/>
    <property type="match status" value="1"/>
</dbReference>
<proteinExistence type="predicted"/>
<feature type="transmembrane region" description="Helical" evidence="1">
    <location>
        <begin position="7"/>
        <end position="29"/>
    </location>
</feature>
<dbReference type="Proteomes" id="UP000231139">
    <property type="component" value="Unassembled WGS sequence"/>
</dbReference>
<feature type="transmembrane region" description="Helical" evidence="1">
    <location>
        <begin position="127"/>
        <end position="151"/>
    </location>
</feature>
<dbReference type="AlphaFoldDB" id="A0A2H0N3R2"/>
<name>A0A2H0N3R2_9BACT</name>
<evidence type="ECO:0000256" key="1">
    <source>
        <dbReference type="SAM" id="Phobius"/>
    </source>
</evidence>
<feature type="transmembrane region" description="Helical" evidence="1">
    <location>
        <begin position="94"/>
        <end position="121"/>
    </location>
</feature>
<dbReference type="EMBL" id="PCWK01000015">
    <property type="protein sequence ID" value="PIR02745.1"/>
    <property type="molecule type" value="Genomic_DNA"/>
</dbReference>
<sequence>MIPEIQTFLIAMSPVLELRGSIPIALVVYKLPVVSAFFLSILGNLIPPIFIILFLEKLSNFLTHRFYFFNRFFSWLFEKTRNSHQDLFQKFKELGLVILVAIPLPFTGAWTGSICAFVFGIPPKRAIPLISLGVFIAGIIVILTTLGIISLI</sequence>
<protein>
    <submittedName>
        <fullName evidence="2">Ligand-binding protein SH3</fullName>
    </submittedName>
</protein>
<dbReference type="InterPro" id="IPR009577">
    <property type="entry name" value="Sm_multidrug_ex"/>
</dbReference>
<evidence type="ECO:0000313" key="3">
    <source>
        <dbReference type="Proteomes" id="UP000231139"/>
    </source>
</evidence>